<keyword evidence="3" id="KW-1185">Reference proteome</keyword>
<dbReference type="RefSeq" id="WP_158406448.1">
    <property type="nucleotide sequence ID" value="NZ_CP033454.1"/>
</dbReference>
<keyword evidence="1" id="KW-0812">Transmembrane</keyword>
<evidence type="ECO:0000313" key="2">
    <source>
        <dbReference type="EMBL" id="QGR03277.1"/>
    </source>
</evidence>
<sequence>MNKPMSNLSVLISLVLLASAIITLMIFINRIRDSKLVSITAGAAAVFSVLFFFTVLNRIAHCFGYNPTAKTKAEALNINTEKQVGIFIPIDKRIISQLDDQSNIVDLRLNMKETKFHPSVNITYNRGILPERTVKCETSQQVSLITDERSLHNITEDASGLLITTKSGDLAQIIKDRTITSIELNQCNSKMVLNIFCALNDNTLDISDRYLHYILLMPTVRTGTYALNYTYPVYNCVIYEILKDITYPLTDNQWTTNPAAQVAIFFLKNFPIENFTNSRLNSTLFDTLPTPLDKTLRHIIDYLEFAKQTGKEIVVTKEITSKVLQHIKEAYFTYSQDLHHYSSLWKNRITTHNNQHILDKISQDIQQDKILAYICTLAAISINSDTKYDTNTNQEINRILKQTELYDITTLLKEHINGDSGLIDFNHIDYTQHPDIKAALDNLLNTDYVTKCSLPELVRHARNHVSQNYTRFLSHYTEGAESVKLTIENITLIDPTRKPPRSTMEESSEIPSYTPFIPNLRFC</sequence>
<dbReference type="EMBL" id="CP033455">
    <property type="protein sequence ID" value="QGR03277.1"/>
    <property type="molecule type" value="Genomic_DNA"/>
</dbReference>
<feature type="transmembrane region" description="Helical" evidence="1">
    <location>
        <begin position="6"/>
        <end position="29"/>
    </location>
</feature>
<accession>A0AAE6QA48</accession>
<proteinExistence type="predicted"/>
<keyword evidence="1" id="KW-0472">Membrane</keyword>
<evidence type="ECO:0000313" key="3">
    <source>
        <dbReference type="Proteomes" id="UP000422822"/>
    </source>
</evidence>
<keyword evidence="1" id="KW-1133">Transmembrane helix</keyword>
<protein>
    <submittedName>
        <fullName evidence="2">Uncharacterized protein</fullName>
    </submittedName>
</protein>
<dbReference type="AlphaFoldDB" id="A0AAE6QA48"/>
<feature type="transmembrane region" description="Helical" evidence="1">
    <location>
        <begin position="36"/>
        <end position="56"/>
    </location>
</feature>
<organism evidence="2 3">
    <name type="scientific">Ehrlichia ruminantium</name>
    <name type="common">heartwater rickettsia</name>
    <name type="synonym">Cowdria ruminantium</name>
    <dbReference type="NCBI Taxonomy" id="779"/>
    <lineage>
        <taxon>Bacteria</taxon>
        <taxon>Pseudomonadati</taxon>
        <taxon>Pseudomonadota</taxon>
        <taxon>Alphaproteobacteria</taxon>
        <taxon>Rickettsiales</taxon>
        <taxon>Anaplasmataceae</taxon>
        <taxon>Ehrlichia</taxon>
    </lineage>
</organism>
<gene>
    <name evidence="2" type="ORF">EDL80_01530</name>
</gene>
<name>A0AAE6QA48_EHRRU</name>
<dbReference type="Proteomes" id="UP000422822">
    <property type="component" value="Chromosome"/>
</dbReference>
<evidence type="ECO:0000256" key="1">
    <source>
        <dbReference type="SAM" id="Phobius"/>
    </source>
</evidence>
<reference evidence="2 3" key="1">
    <citation type="submission" date="2018-10" db="EMBL/GenBank/DDBJ databases">
        <title>Propagation and draft genome sequences of three atypical Erhlichia ruminantium isolates.</title>
        <authorList>
            <person name="Liebenberg J."/>
            <person name="Steyn H."/>
            <person name="Josemans A."/>
            <person name="Zweygarth E."/>
        </authorList>
    </citation>
    <scope>NUCLEOTIDE SEQUENCE [LARGE SCALE GENOMIC DNA]</scope>
    <source>
        <strain evidence="2 3">Omatjenne</strain>
    </source>
</reference>